<protein>
    <recommendedName>
        <fullName evidence="3">F-box domain-containing protein</fullName>
    </recommendedName>
</protein>
<dbReference type="Proteomes" id="UP001221142">
    <property type="component" value="Unassembled WGS sequence"/>
</dbReference>
<comment type="caution">
    <text evidence="1">The sequence shown here is derived from an EMBL/GenBank/DDBJ whole genome shotgun (WGS) entry which is preliminary data.</text>
</comment>
<reference evidence="1" key="1">
    <citation type="submission" date="2023-03" db="EMBL/GenBank/DDBJ databases">
        <title>Massive genome expansion in bonnet fungi (Mycena s.s.) driven by repeated elements and novel gene families across ecological guilds.</title>
        <authorList>
            <consortium name="Lawrence Berkeley National Laboratory"/>
            <person name="Harder C.B."/>
            <person name="Miyauchi S."/>
            <person name="Viragh M."/>
            <person name="Kuo A."/>
            <person name="Thoen E."/>
            <person name="Andreopoulos B."/>
            <person name="Lu D."/>
            <person name="Skrede I."/>
            <person name="Drula E."/>
            <person name="Henrissat B."/>
            <person name="Morin E."/>
            <person name="Kohler A."/>
            <person name="Barry K."/>
            <person name="LaButti K."/>
            <person name="Morin E."/>
            <person name="Salamov A."/>
            <person name="Lipzen A."/>
            <person name="Mereny Z."/>
            <person name="Hegedus B."/>
            <person name="Baldrian P."/>
            <person name="Stursova M."/>
            <person name="Weitz H."/>
            <person name="Taylor A."/>
            <person name="Grigoriev I.V."/>
            <person name="Nagy L.G."/>
            <person name="Martin F."/>
            <person name="Kauserud H."/>
        </authorList>
    </citation>
    <scope>NUCLEOTIDE SEQUENCE</scope>
    <source>
        <strain evidence="1">9284</strain>
    </source>
</reference>
<gene>
    <name evidence="1" type="ORF">FB45DRAFT_1058395</name>
</gene>
<dbReference type="AlphaFoldDB" id="A0AAD7FNV0"/>
<evidence type="ECO:0008006" key="3">
    <source>
        <dbReference type="Google" id="ProtNLM"/>
    </source>
</evidence>
<organism evidence="1 2">
    <name type="scientific">Roridomyces roridus</name>
    <dbReference type="NCBI Taxonomy" id="1738132"/>
    <lineage>
        <taxon>Eukaryota</taxon>
        <taxon>Fungi</taxon>
        <taxon>Dikarya</taxon>
        <taxon>Basidiomycota</taxon>
        <taxon>Agaricomycotina</taxon>
        <taxon>Agaricomycetes</taxon>
        <taxon>Agaricomycetidae</taxon>
        <taxon>Agaricales</taxon>
        <taxon>Marasmiineae</taxon>
        <taxon>Mycenaceae</taxon>
        <taxon>Roridomyces</taxon>
    </lineage>
</organism>
<dbReference type="SUPFAM" id="SSF52047">
    <property type="entry name" value="RNI-like"/>
    <property type="match status" value="1"/>
</dbReference>
<dbReference type="EMBL" id="JARKIF010000009">
    <property type="protein sequence ID" value="KAJ7630385.1"/>
    <property type="molecule type" value="Genomic_DNA"/>
</dbReference>
<proteinExistence type="predicted"/>
<evidence type="ECO:0000313" key="2">
    <source>
        <dbReference type="Proteomes" id="UP001221142"/>
    </source>
</evidence>
<accession>A0AAD7FNV0</accession>
<name>A0AAD7FNV0_9AGAR</name>
<keyword evidence="2" id="KW-1185">Reference proteome</keyword>
<evidence type="ECO:0000313" key="1">
    <source>
        <dbReference type="EMBL" id="KAJ7630385.1"/>
    </source>
</evidence>
<sequence>MLEPKLPADLERIIFELAAHEDRQTTLDIILVARRCRAWIERILYRSLVVCQSSWGLPILLRTLESDPDRFAELIKDVRIDPYITLNTPAVSRILSICTGIVHLVDLSYGRTPLSVIHPLRLERMCISLDAIESTPEHAFRSPAFTRLTHLQLLDPPKTWPRIPFSDLPSLTHLALHNYVADIRTENVPVLENILASCSLLEVLVVCIPFCRPQDRNVETARLLAEMPRIVVLSRPNNSSHDLWPQEQYTAQETILIRDPWRKKPTRRRRKKRTV</sequence>